<evidence type="ECO:0000256" key="3">
    <source>
        <dbReference type="ARBA" id="ARBA00022898"/>
    </source>
</evidence>
<dbReference type="GO" id="GO:0019148">
    <property type="term" value="F:D-cysteine desulfhydrase activity"/>
    <property type="evidence" value="ECO:0007669"/>
    <property type="project" value="TreeGrafter"/>
</dbReference>
<evidence type="ECO:0000256" key="4">
    <source>
        <dbReference type="ARBA" id="ARBA00023239"/>
    </source>
</evidence>
<reference evidence="10 11" key="1">
    <citation type="submission" date="2020-05" db="EMBL/GenBank/DDBJ databases">
        <title>Gimesia benthica sp. nov., a novel planctomycete isolated from a deep-sea water sample of the Northwest Indian Ocean.</title>
        <authorList>
            <person name="Wang J."/>
            <person name="Ruan C."/>
            <person name="Song L."/>
            <person name="Zhu Y."/>
            <person name="Li A."/>
            <person name="Zheng X."/>
            <person name="Wang L."/>
            <person name="Lu Z."/>
            <person name="Huang Y."/>
            <person name="Du W."/>
            <person name="Zhou Y."/>
            <person name="Huang L."/>
            <person name="Dai X."/>
        </authorList>
    </citation>
    <scope>NUCLEOTIDE SEQUENCE [LARGE SCALE GENOMIC DNA]</scope>
    <source>
        <strain evidence="10 11">YYQ-30</strain>
    </source>
</reference>
<organism evidence="10 11">
    <name type="scientific">Halovulum dunhuangense</name>
    <dbReference type="NCBI Taxonomy" id="1505036"/>
    <lineage>
        <taxon>Bacteria</taxon>
        <taxon>Pseudomonadati</taxon>
        <taxon>Pseudomonadota</taxon>
        <taxon>Alphaproteobacteria</taxon>
        <taxon>Rhodobacterales</taxon>
        <taxon>Paracoccaceae</taxon>
        <taxon>Halovulum</taxon>
    </lineage>
</organism>
<evidence type="ECO:0000313" key="11">
    <source>
        <dbReference type="Proteomes" id="UP000572377"/>
    </source>
</evidence>
<dbReference type="Gene3D" id="3.40.50.1100">
    <property type="match status" value="2"/>
</dbReference>
<dbReference type="InterPro" id="IPR036052">
    <property type="entry name" value="TrpB-like_PALP_sf"/>
</dbReference>
<keyword evidence="11" id="KW-1185">Reference proteome</keyword>
<accession>A0A849L6V7</accession>
<dbReference type="NCBIfam" id="TIGR01275">
    <property type="entry name" value="ACC_deam_rel"/>
    <property type="match status" value="1"/>
</dbReference>
<comment type="caution">
    <text evidence="10">The sequence shown here is derived from an EMBL/GenBank/DDBJ whole genome shotgun (WGS) entry which is preliminary data.</text>
</comment>
<dbReference type="EMBL" id="JABFBC010000004">
    <property type="protein sequence ID" value="NNU81983.1"/>
    <property type="molecule type" value="Genomic_DNA"/>
</dbReference>
<feature type="active site" description="Nucleophile" evidence="7">
    <location>
        <position position="98"/>
    </location>
</feature>
<protein>
    <recommendedName>
        <fullName evidence="6">L-cysteate sulfo-lyase</fullName>
        <ecNumber evidence="5">4.4.1.25</ecNumber>
    </recommendedName>
</protein>
<dbReference type="InterPro" id="IPR001926">
    <property type="entry name" value="TrpB-like_PALP"/>
</dbReference>
<dbReference type="Pfam" id="PF00291">
    <property type="entry name" value="PALP"/>
    <property type="match status" value="1"/>
</dbReference>
<gene>
    <name evidence="10" type="ORF">HMH01_16215</name>
</gene>
<evidence type="ECO:0000256" key="2">
    <source>
        <dbReference type="ARBA" id="ARBA00008639"/>
    </source>
</evidence>
<evidence type="ECO:0000256" key="7">
    <source>
        <dbReference type="PIRSR" id="PIRSR006278-1"/>
    </source>
</evidence>
<dbReference type="GO" id="GO:0034011">
    <property type="term" value="F:L-cysteate sulfo-lyase activity"/>
    <property type="evidence" value="ECO:0007669"/>
    <property type="project" value="UniProtKB-EC"/>
</dbReference>
<feature type="domain" description="Tryptophan synthase beta chain-like PALP" evidence="9">
    <location>
        <begin position="31"/>
        <end position="340"/>
    </location>
</feature>
<comment type="cofactor">
    <cofactor evidence="1">
        <name>pyridoxal 5'-phosphate</name>
        <dbReference type="ChEBI" id="CHEBI:597326"/>
    </cofactor>
</comment>
<dbReference type="EC" id="4.4.1.25" evidence="5"/>
<dbReference type="PANTHER" id="PTHR43780:SF2">
    <property type="entry name" value="1-AMINOCYCLOPROPANE-1-CARBOXYLATE DEAMINASE-RELATED"/>
    <property type="match status" value="1"/>
</dbReference>
<name>A0A849L6V7_9RHOB</name>
<dbReference type="PIRSF" id="PIRSF006278">
    <property type="entry name" value="ACCD_DCysDesulf"/>
    <property type="match status" value="1"/>
</dbReference>
<dbReference type="FunFam" id="3.40.50.1100:FF:000017">
    <property type="entry name" value="D-cysteine desulfhydrase"/>
    <property type="match status" value="1"/>
</dbReference>
<dbReference type="NCBIfam" id="NF003031">
    <property type="entry name" value="PRK03910.1-4"/>
    <property type="match status" value="1"/>
</dbReference>
<sequence>MSAVSPAPVAQSNIKDRCDAIRRKLEHFPRVSLAHLPTPLEPMDRLSAHLGGPRIWVKRDDCTGLSGGGNKTRKLEYLMADAQAQGADCVITQGATQSNHARQTAAAAARLGLGCHILLEDRTGYTDPDYTDNGNVLLDRIHGATVDRRPGGADMAAEMETLADTLRAKGRRPYVIPGGGSNPVGALGYVNCALELLTQAEDMGLKIDALVHATGSSGTQAGLVAGLAAVESDLDLLGIGVRAPREKQEQMVYDLACRTMDHLGAGFTVARERVRANCDHVGPGYGLPTEGMKDAVRLLARLEGLLFDPVYSGKGLAGLIDLVGRGDFADCKNIVFLHTGGSAALFGYADLFSAD</sequence>
<dbReference type="InterPro" id="IPR005966">
    <property type="entry name" value="D-Cys_desShydrase"/>
</dbReference>
<dbReference type="SUPFAM" id="SSF53686">
    <property type="entry name" value="Tryptophan synthase beta subunit-like PLP-dependent enzymes"/>
    <property type="match status" value="1"/>
</dbReference>
<evidence type="ECO:0000256" key="1">
    <source>
        <dbReference type="ARBA" id="ARBA00001933"/>
    </source>
</evidence>
<proteinExistence type="inferred from homology"/>
<evidence type="ECO:0000256" key="5">
    <source>
        <dbReference type="ARBA" id="ARBA00066825"/>
    </source>
</evidence>
<keyword evidence="4 10" id="KW-0456">Lyase</keyword>
<evidence type="ECO:0000259" key="9">
    <source>
        <dbReference type="Pfam" id="PF00291"/>
    </source>
</evidence>
<evidence type="ECO:0000256" key="6">
    <source>
        <dbReference type="ARBA" id="ARBA00068519"/>
    </source>
</evidence>
<dbReference type="InterPro" id="IPR027278">
    <property type="entry name" value="ACCD_DCysDesulf"/>
</dbReference>
<keyword evidence="3 8" id="KW-0663">Pyridoxal phosphate</keyword>
<feature type="modified residue" description="N6-(pyridoxal phosphate)lysine" evidence="8">
    <location>
        <position position="71"/>
    </location>
</feature>
<dbReference type="Proteomes" id="UP000572377">
    <property type="component" value="Unassembled WGS sequence"/>
</dbReference>
<dbReference type="AlphaFoldDB" id="A0A849L6V7"/>
<dbReference type="RefSeq" id="WP_171326847.1">
    <property type="nucleotide sequence ID" value="NZ_JABFBC010000004.1"/>
</dbReference>
<dbReference type="PANTHER" id="PTHR43780">
    <property type="entry name" value="1-AMINOCYCLOPROPANE-1-CARBOXYLATE DEAMINASE-RELATED"/>
    <property type="match status" value="1"/>
</dbReference>
<evidence type="ECO:0000256" key="8">
    <source>
        <dbReference type="PIRSR" id="PIRSR006278-2"/>
    </source>
</evidence>
<comment type="similarity">
    <text evidence="2">Belongs to the ACC deaminase/D-cysteine desulfhydrase family.</text>
</comment>
<evidence type="ECO:0000313" key="10">
    <source>
        <dbReference type="EMBL" id="NNU81983.1"/>
    </source>
</evidence>